<keyword evidence="2" id="KW-1185">Reference proteome</keyword>
<dbReference type="Proteomes" id="UP000188273">
    <property type="component" value="Chromosome"/>
</dbReference>
<dbReference type="SUPFAM" id="SSF53649">
    <property type="entry name" value="Alkaline phosphatase-like"/>
    <property type="match status" value="1"/>
</dbReference>
<name>A0A1Q2HS92_9BACT</name>
<dbReference type="STRING" id="1940790.L21SP3_02131"/>
<evidence type="ECO:0000313" key="2">
    <source>
        <dbReference type="Proteomes" id="UP000188273"/>
    </source>
</evidence>
<evidence type="ECO:0008006" key="3">
    <source>
        <dbReference type="Google" id="ProtNLM"/>
    </source>
</evidence>
<evidence type="ECO:0000313" key="1">
    <source>
        <dbReference type="EMBL" id="AQQ10302.1"/>
    </source>
</evidence>
<dbReference type="KEGG" id="pbu:L21SP3_02131"/>
<dbReference type="AlphaFoldDB" id="A0A1Q2HS92"/>
<dbReference type="InterPro" id="IPR017850">
    <property type="entry name" value="Alkaline_phosphatase_core_sf"/>
</dbReference>
<gene>
    <name evidence="1" type="ORF">L21SP3_02131</name>
</gene>
<protein>
    <recommendedName>
        <fullName evidence="3">Arylsulfatase</fullName>
    </recommendedName>
</protein>
<sequence length="49" mass="5404">MINRRDFMKSTAGILAFHTAPVLSSEAGFKEKPNILIIMADDMGYSDAE</sequence>
<dbReference type="RefSeq" id="WP_161488190.1">
    <property type="nucleotide sequence ID" value="NZ_CP019633.1"/>
</dbReference>
<proteinExistence type="predicted"/>
<organism evidence="1 2">
    <name type="scientific">Sedimentisphaera cyanobacteriorum</name>
    <dbReference type="NCBI Taxonomy" id="1940790"/>
    <lineage>
        <taxon>Bacteria</taxon>
        <taxon>Pseudomonadati</taxon>
        <taxon>Planctomycetota</taxon>
        <taxon>Phycisphaerae</taxon>
        <taxon>Sedimentisphaerales</taxon>
        <taxon>Sedimentisphaeraceae</taxon>
        <taxon>Sedimentisphaera</taxon>
    </lineage>
</organism>
<reference evidence="2" key="1">
    <citation type="submission" date="2017-02" db="EMBL/GenBank/DDBJ databases">
        <title>Comparative genomics and description of representatives of a novel lineage of planctomycetes thriving in anoxic sediments.</title>
        <authorList>
            <person name="Spring S."/>
            <person name="Bunk B."/>
            <person name="Sproer C."/>
            <person name="Klenk H.-P."/>
        </authorList>
    </citation>
    <scope>NUCLEOTIDE SEQUENCE [LARGE SCALE GENOMIC DNA]</scope>
    <source>
        <strain evidence="2">L21-RPul-D3</strain>
    </source>
</reference>
<dbReference type="EMBL" id="CP019633">
    <property type="protein sequence ID" value="AQQ10302.1"/>
    <property type="molecule type" value="Genomic_DNA"/>
</dbReference>
<accession>A0A1Q2HS92</accession>